<protein>
    <submittedName>
        <fullName evidence="1">Uncharacterized protein</fullName>
    </submittedName>
</protein>
<organism evidence="1 2">
    <name type="scientific">Crepidotus variabilis</name>
    <dbReference type="NCBI Taxonomy" id="179855"/>
    <lineage>
        <taxon>Eukaryota</taxon>
        <taxon>Fungi</taxon>
        <taxon>Dikarya</taxon>
        <taxon>Basidiomycota</taxon>
        <taxon>Agaricomycotina</taxon>
        <taxon>Agaricomycetes</taxon>
        <taxon>Agaricomycetidae</taxon>
        <taxon>Agaricales</taxon>
        <taxon>Agaricineae</taxon>
        <taxon>Crepidotaceae</taxon>
        <taxon>Crepidotus</taxon>
    </lineage>
</organism>
<gene>
    <name evidence="1" type="ORF">CPB83DRAFT_881687</name>
</gene>
<comment type="caution">
    <text evidence="1">The sequence shown here is derived from an EMBL/GenBank/DDBJ whole genome shotgun (WGS) entry which is preliminary data.</text>
</comment>
<evidence type="ECO:0000313" key="2">
    <source>
        <dbReference type="Proteomes" id="UP000807306"/>
    </source>
</evidence>
<sequence>MPRAFDANDQDACKNMVLKKAKFVHGNCFKKMLEREIYAINMWMTVPSQRMEGITIGQIWHADLIQEHILIFLYYAASRRNETAEGVQCHTLIVFGVGACLPCGSDPIILTAKSHELLTFGGLYNKLQAHLINSKQLSAPYQCIIQNSHKVADFSPLK</sequence>
<accession>A0A9P6JSV5</accession>
<dbReference type="Proteomes" id="UP000807306">
    <property type="component" value="Unassembled WGS sequence"/>
</dbReference>
<reference evidence="1" key="1">
    <citation type="submission" date="2020-11" db="EMBL/GenBank/DDBJ databases">
        <authorList>
            <consortium name="DOE Joint Genome Institute"/>
            <person name="Ahrendt S."/>
            <person name="Riley R."/>
            <person name="Andreopoulos W."/>
            <person name="Labutti K."/>
            <person name="Pangilinan J."/>
            <person name="Ruiz-Duenas F.J."/>
            <person name="Barrasa J.M."/>
            <person name="Sanchez-Garcia M."/>
            <person name="Camarero S."/>
            <person name="Miyauchi S."/>
            <person name="Serrano A."/>
            <person name="Linde D."/>
            <person name="Babiker R."/>
            <person name="Drula E."/>
            <person name="Ayuso-Fernandez I."/>
            <person name="Pacheco R."/>
            <person name="Padilla G."/>
            <person name="Ferreira P."/>
            <person name="Barriuso J."/>
            <person name="Kellner H."/>
            <person name="Castanera R."/>
            <person name="Alfaro M."/>
            <person name="Ramirez L."/>
            <person name="Pisabarro A.G."/>
            <person name="Kuo A."/>
            <person name="Tritt A."/>
            <person name="Lipzen A."/>
            <person name="He G."/>
            <person name="Yan M."/>
            <person name="Ng V."/>
            <person name="Cullen D."/>
            <person name="Martin F."/>
            <person name="Rosso M.-N."/>
            <person name="Henrissat B."/>
            <person name="Hibbett D."/>
            <person name="Martinez A.T."/>
            <person name="Grigoriev I.V."/>
        </authorList>
    </citation>
    <scope>NUCLEOTIDE SEQUENCE</scope>
    <source>
        <strain evidence="1">CBS 506.95</strain>
    </source>
</reference>
<keyword evidence="2" id="KW-1185">Reference proteome</keyword>
<name>A0A9P6JSV5_9AGAR</name>
<proteinExistence type="predicted"/>
<dbReference type="EMBL" id="MU157836">
    <property type="protein sequence ID" value="KAF9531184.1"/>
    <property type="molecule type" value="Genomic_DNA"/>
</dbReference>
<evidence type="ECO:0000313" key="1">
    <source>
        <dbReference type="EMBL" id="KAF9531184.1"/>
    </source>
</evidence>
<dbReference type="AlphaFoldDB" id="A0A9P6JSV5"/>